<accession>A0ABW1KT94</accession>
<name>A0ABW1KT94_9ACTN</name>
<sequence>MRASGLFAPATAERPTPAEEVGTRSFDLLSYALGVVPLLVPIVAITLMGDPAVLRVVLWQGNLVALFIATLQPFLPLVLGVTTFVVVRRSLRKSLRSAALLSIPPALALLFFVPVGLALVELGIAAALWTAVWWHGHGQPVRRPYLIAGLVLALCGTVAPVLLLWNHGMQTGSQLIAPRTLYGLPREVAVEKDGTVWVYYLVSSDERFTTVITGTPRGVRNIRTQDVTDRLPCRHRESTAGRSLHGHLVGEANGGTAYCGDLASCLRAVPQPTARHERTVIDGCIREAKLRVP</sequence>
<feature type="transmembrane region" description="Helical" evidence="1">
    <location>
        <begin position="28"/>
        <end position="48"/>
    </location>
</feature>
<proteinExistence type="predicted"/>
<feature type="transmembrane region" description="Helical" evidence="1">
    <location>
        <begin position="145"/>
        <end position="165"/>
    </location>
</feature>
<reference evidence="3" key="1">
    <citation type="journal article" date="2019" name="Int. J. Syst. Evol. Microbiol.">
        <title>The Global Catalogue of Microorganisms (GCM) 10K type strain sequencing project: providing services to taxonomists for standard genome sequencing and annotation.</title>
        <authorList>
            <consortium name="The Broad Institute Genomics Platform"/>
            <consortium name="The Broad Institute Genome Sequencing Center for Infectious Disease"/>
            <person name="Wu L."/>
            <person name="Ma J."/>
        </authorList>
    </citation>
    <scope>NUCLEOTIDE SEQUENCE [LARGE SCALE GENOMIC DNA]</scope>
    <source>
        <strain evidence="3">ZS-35-S2</strain>
    </source>
</reference>
<gene>
    <name evidence="2" type="ORF">ACFP2T_47610</name>
</gene>
<evidence type="ECO:0000313" key="2">
    <source>
        <dbReference type="EMBL" id="MFC6023808.1"/>
    </source>
</evidence>
<evidence type="ECO:0000256" key="1">
    <source>
        <dbReference type="SAM" id="Phobius"/>
    </source>
</evidence>
<feature type="transmembrane region" description="Helical" evidence="1">
    <location>
        <begin position="107"/>
        <end position="133"/>
    </location>
</feature>
<keyword evidence="1" id="KW-0812">Transmembrane</keyword>
<evidence type="ECO:0000313" key="3">
    <source>
        <dbReference type="Proteomes" id="UP001596203"/>
    </source>
</evidence>
<organism evidence="2 3">
    <name type="scientific">Plantactinospora solaniradicis</name>
    <dbReference type="NCBI Taxonomy" id="1723736"/>
    <lineage>
        <taxon>Bacteria</taxon>
        <taxon>Bacillati</taxon>
        <taxon>Actinomycetota</taxon>
        <taxon>Actinomycetes</taxon>
        <taxon>Micromonosporales</taxon>
        <taxon>Micromonosporaceae</taxon>
        <taxon>Plantactinospora</taxon>
    </lineage>
</organism>
<protein>
    <submittedName>
        <fullName evidence="2">Uncharacterized protein</fullName>
    </submittedName>
</protein>
<feature type="transmembrane region" description="Helical" evidence="1">
    <location>
        <begin position="63"/>
        <end position="87"/>
    </location>
</feature>
<keyword evidence="1" id="KW-0472">Membrane</keyword>
<keyword evidence="3" id="KW-1185">Reference proteome</keyword>
<dbReference type="EMBL" id="JBHSPR010000124">
    <property type="protein sequence ID" value="MFC6023808.1"/>
    <property type="molecule type" value="Genomic_DNA"/>
</dbReference>
<dbReference type="Proteomes" id="UP001596203">
    <property type="component" value="Unassembled WGS sequence"/>
</dbReference>
<dbReference type="RefSeq" id="WP_377434628.1">
    <property type="nucleotide sequence ID" value="NZ_JBHSPR010000124.1"/>
</dbReference>
<keyword evidence="1" id="KW-1133">Transmembrane helix</keyword>
<comment type="caution">
    <text evidence="2">The sequence shown here is derived from an EMBL/GenBank/DDBJ whole genome shotgun (WGS) entry which is preliminary data.</text>
</comment>